<sequence>MAPLSALLNLLSQIPSVGKYLLILLIALNAHSLPLVWHFRFWWRLGPRYLLVWTRGRQAYIDKCQKRIRATGGITARTVSKRRAWFDDCDYNMHLSNSCYAKTADISMSSWMWDALPIFFEAGGYSALGGTHYTFIREIPILSEYTIESRVVGWGEKWYYLVTEFIIRPKKSSKKVRAKTADSQTPGAVTPAPPAQTDSPSSGSTTPTELVLPGTDTTDPAKRSASPSSPPSSDLAAEALAALRSPRPRADGGVIAGIAVHELCFKIGRITVPPRIALYLAGHSASPAARAASFKLGSNKRAAAAWVAGGWKAEPNAAEIGRDILPAVAGSKPTAAEKKFGLMADAERLRLVSAQIETAVKGMEGVSVGLGETVRL</sequence>
<dbReference type="SUPFAM" id="SSF54637">
    <property type="entry name" value="Thioesterase/thiol ester dehydrase-isomerase"/>
    <property type="match status" value="1"/>
</dbReference>
<dbReference type="Gene3D" id="3.10.129.10">
    <property type="entry name" value="Hotdog Thioesterase"/>
    <property type="match status" value="1"/>
</dbReference>
<comment type="similarity">
    <text evidence="1">Belongs to the lcsJ thioesterase family.</text>
</comment>
<gene>
    <name evidence="3" type="ORF">MKK02DRAFT_45406</name>
</gene>
<dbReference type="Proteomes" id="UP001164286">
    <property type="component" value="Unassembled WGS sequence"/>
</dbReference>
<comment type="caution">
    <text evidence="3">The sequence shown here is derived from an EMBL/GenBank/DDBJ whole genome shotgun (WGS) entry which is preliminary data.</text>
</comment>
<feature type="compositionally biased region" description="Low complexity" evidence="2">
    <location>
        <begin position="197"/>
        <end position="208"/>
    </location>
</feature>
<evidence type="ECO:0000256" key="1">
    <source>
        <dbReference type="ARBA" id="ARBA00038476"/>
    </source>
</evidence>
<dbReference type="EMBL" id="JAKWFO010000005">
    <property type="protein sequence ID" value="KAI9636702.1"/>
    <property type="molecule type" value="Genomic_DNA"/>
</dbReference>
<protein>
    <recommendedName>
        <fullName evidence="5">Thioesterase/thiol ester dehydrase-isomerase</fullName>
    </recommendedName>
</protein>
<dbReference type="InterPro" id="IPR029069">
    <property type="entry name" value="HotDog_dom_sf"/>
</dbReference>
<evidence type="ECO:0000313" key="4">
    <source>
        <dbReference type="Proteomes" id="UP001164286"/>
    </source>
</evidence>
<evidence type="ECO:0000256" key="2">
    <source>
        <dbReference type="SAM" id="MobiDB-lite"/>
    </source>
</evidence>
<evidence type="ECO:0008006" key="5">
    <source>
        <dbReference type="Google" id="ProtNLM"/>
    </source>
</evidence>
<feature type="compositionally biased region" description="Low complexity" evidence="2">
    <location>
        <begin position="223"/>
        <end position="235"/>
    </location>
</feature>
<dbReference type="InterPro" id="IPR051490">
    <property type="entry name" value="THEM6_lcsJ_thioesterase"/>
</dbReference>
<evidence type="ECO:0000313" key="3">
    <source>
        <dbReference type="EMBL" id="KAI9636702.1"/>
    </source>
</evidence>
<keyword evidence="4" id="KW-1185">Reference proteome</keyword>
<dbReference type="PANTHER" id="PTHR12475:SF4">
    <property type="entry name" value="PROTEIN THEM6"/>
    <property type="match status" value="1"/>
</dbReference>
<accession>A0AA38LT96</accession>
<dbReference type="Pfam" id="PF13279">
    <property type="entry name" value="4HBT_2"/>
    <property type="match status" value="1"/>
</dbReference>
<proteinExistence type="inferred from homology"/>
<dbReference type="PANTHER" id="PTHR12475">
    <property type="match status" value="1"/>
</dbReference>
<feature type="region of interest" description="Disordered" evidence="2">
    <location>
        <begin position="176"/>
        <end position="235"/>
    </location>
</feature>
<organism evidence="3 4">
    <name type="scientific">Dioszegia hungarica</name>
    <dbReference type="NCBI Taxonomy" id="4972"/>
    <lineage>
        <taxon>Eukaryota</taxon>
        <taxon>Fungi</taxon>
        <taxon>Dikarya</taxon>
        <taxon>Basidiomycota</taxon>
        <taxon>Agaricomycotina</taxon>
        <taxon>Tremellomycetes</taxon>
        <taxon>Tremellales</taxon>
        <taxon>Bulleribasidiaceae</taxon>
        <taxon>Dioszegia</taxon>
    </lineage>
</organism>
<name>A0AA38LT96_9TREE</name>
<dbReference type="AlphaFoldDB" id="A0AA38LT96"/>
<reference evidence="3" key="1">
    <citation type="journal article" date="2022" name="G3 (Bethesda)">
        <title>High quality genome of the basidiomycete yeast Dioszegia hungarica PDD-24b-2 isolated from cloud water.</title>
        <authorList>
            <person name="Jarrige D."/>
            <person name="Haridas S."/>
            <person name="Bleykasten-Grosshans C."/>
            <person name="Joly M."/>
            <person name="Nadalig T."/>
            <person name="Sancelme M."/>
            <person name="Vuilleumier S."/>
            <person name="Grigoriev I.V."/>
            <person name="Amato P."/>
            <person name="Bringel F."/>
        </authorList>
    </citation>
    <scope>NUCLEOTIDE SEQUENCE</scope>
    <source>
        <strain evidence="3">PDD-24b-2</strain>
    </source>
</reference>
<dbReference type="GeneID" id="77732605"/>
<dbReference type="RefSeq" id="XP_052946479.1">
    <property type="nucleotide sequence ID" value="XM_053093400.1"/>
</dbReference>